<dbReference type="Proteomes" id="UP000237481">
    <property type="component" value="Unassembled WGS sequence"/>
</dbReference>
<feature type="domain" description="Glutaredoxin" evidence="1">
    <location>
        <begin position="31"/>
        <end position="61"/>
    </location>
</feature>
<keyword evidence="3" id="KW-1185">Reference proteome</keyword>
<dbReference type="PROSITE" id="PS00195">
    <property type="entry name" value="GLUTAREDOXIN_1"/>
    <property type="match status" value="1"/>
</dbReference>
<reference evidence="2 3" key="1">
    <citation type="submission" date="2018-01" db="EMBL/GenBank/DDBJ databases">
        <title>Harnessing the power of phylogenomics to disentangle the directionality and signatures of interkingdom host jumping in the parasitic fungal genus Tolypocladium.</title>
        <authorList>
            <person name="Quandt C.A."/>
            <person name="Patterson W."/>
            <person name="Spatafora J.W."/>
        </authorList>
    </citation>
    <scope>NUCLEOTIDE SEQUENCE [LARGE SCALE GENOMIC DNA]</scope>
    <source>
        <strain evidence="2 3">NRBC 100945</strain>
    </source>
</reference>
<accession>A0A2S4KN05</accession>
<dbReference type="OrthoDB" id="418495at2759"/>
<dbReference type="STRING" id="94208.A0A2S4KN05"/>
<dbReference type="GO" id="GO:0015038">
    <property type="term" value="F:glutathione disulfide oxidoreductase activity"/>
    <property type="evidence" value="ECO:0007669"/>
    <property type="project" value="TreeGrafter"/>
</dbReference>
<dbReference type="GO" id="GO:0005737">
    <property type="term" value="C:cytoplasm"/>
    <property type="evidence" value="ECO:0007669"/>
    <property type="project" value="TreeGrafter"/>
</dbReference>
<dbReference type="SUPFAM" id="SSF52833">
    <property type="entry name" value="Thioredoxin-like"/>
    <property type="match status" value="1"/>
</dbReference>
<dbReference type="CDD" id="cd03419">
    <property type="entry name" value="GRX_GRXh_1_2_like"/>
    <property type="match status" value="1"/>
</dbReference>
<proteinExistence type="predicted"/>
<evidence type="ECO:0000259" key="1">
    <source>
        <dbReference type="Pfam" id="PF00462"/>
    </source>
</evidence>
<dbReference type="InterPro" id="IPR002109">
    <property type="entry name" value="Glutaredoxin"/>
</dbReference>
<dbReference type="GO" id="GO:0005634">
    <property type="term" value="C:nucleus"/>
    <property type="evidence" value="ECO:0007669"/>
    <property type="project" value="TreeGrafter"/>
</dbReference>
<organism evidence="2 3">
    <name type="scientific">Tolypocladium paradoxum</name>
    <dbReference type="NCBI Taxonomy" id="94208"/>
    <lineage>
        <taxon>Eukaryota</taxon>
        <taxon>Fungi</taxon>
        <taxon>Dikarya</taxon>
        <taxon>Ascomycota</taxon>
        <taxon>Pezizomycotina</taxon>
        <taxon>Sordariomycetes</taxon>
        <taxon>Hypocreomycetidae</taxon>
        <taxon>Hypocreales</taxon>
        <taxon>Ophiocordycipitaceae</taxon>
        <taxon>Tolypocladium</taxon>
    </lineage>
</organism>
<dbReference type="PANTHER" id="PTHR45694">
    <property type="entry name" value="GLUTAREDOXIN 2"/>
    <property type="match status" value="1"/>
</dbReference>
<dbReference type="InterPro" id="IPR011767">
    <property type="entry name" value="GLR_AS"/>
</dbReference>
<dbReference type="GO" id="GO:0034599">
    <property type="term" value="P:cellular response to oxidative stress"/>
    <property type="evidence" value="ECO:0007669"/>
    <property type="project" value="TreeGrafter"/>
</dbReference>
<dbReference type="AlphaFoldDB" id="A0A2S4KN05"/>
<sequence>MADAAGKKVQQIIDDNAVGMSPALCLAPPLVFSKSYCPHCKATKKTLNNLGADYTALELDNECTSLCPPDSPARIAGADEQRRAAECSALQDALEQLTGQRTVPNILIQQKHIGGNSDLQALFKSGKLADLLRDSGALKA</sequence>
<comment type="caution">
    <text evidence="2">The sequence shown here is derived from an EMBL/GenBank/DDBJ whole genome shotgun (WGS) entry which is preliminary data.</text>
</comment>
<dbReference type="PROSITE" id="PS51354">
    <property type="entry name" value="GLUTAREDOXIN_2"/>
    <property type="match status" value="1"/>
</dbReference>
<evidence type="ECO:0000313" key="2">
    <source>
        <dbReference type="EMBL" id="POR31569.1"/>
    </source>
</evidence>
<evidence type="ECO:0000313" key="3">
    <source>
        <dbReference type="Proteomes" id="UP000237481"/>
    </source>
</evidence>
<dbReference type="Gene3D" id="3.40.30.10">
    <property type="entry name" value="Glutaredoxin"/>
    <property type="match status" value="1"/>
</dbReference>
<dbReference type="Pfam" id="PF00462">
    <property type="entry name" value="Glutaredoxin"/>
    <property type="match status" value="1"/>
</dbReference>
<name>A0A2S4KN05_9HYPO</name>
<dbReference type="EMBL" id="PKSG01001029">
    <property type="protein sequence ID" value="POR31569.1"/>
    <property type="molecule type" value="Genomic_DNA"/>
</dbReference>
<dbReference type="PANTHER" id="PTHR45694:SF18">
    <property type="entry name" value="GLUTAREDOXIN-1-RELATED"/>
    <property type="match status" value="1"/>
</dbReference>
<dbReference type="InterPro" id="IPR036249">
    <property type="entry name" value="Thioredoxin-like_sf"/>
</dbReference>
<protein>
    <submittedName>
        <fullName evidence="2">Glutaredoxin</fullName>
    </submittedName>
</protein>
<gene>
    <name evidence="2" type="ORF">TPAR_08224</name>
</gene>